<gene>
    <name evidence="4" type="ORF">FRACYDRAFT_242042</name>
</gene>
<dbReference type="AlphaFoldDB" id="A0A1E7F6E5"/>
<reference evidence="4 5" key="1">
    <citation type="submission" date="2016-09" db="EMBL/GenBank/DDBJ databases">
        <title>Extensive genetic diversity and differential bi-allelic expression allows diatom success in the polar Southern Ocean.</title>
        <authorList>
            <consortium name="DOE Joint Genome Institute"/>
            <person name="Mock T."/>
            <person name="Otillar R.P."/>
            <person name="Strauss J."/>
            <person name="Dupont C."/>
            <person name="Frickenhaus S."/>
            <person name="Maumus F."/>
            <person name="Mcmullan M."/>
            <person name="Sanges R."/>
            <person name="Schmutz J."/>
            <person name="Toseland A."/>
            <person name="Valas R."/>
            <person name="Veluchamy A."/>
            <person name="Ward B.J."/>
            <person name="Allen A."/>
            <person name="Barry K."/>
            <person name="Falciatore A."/>
            <person name="Ferrante M."/>
            <person name="Fortunato A.E."/>
            <person name="Gloeckner G."/>
            <person name="Gruber A."/>
            <person name="Hipkin R."/>
            <person name="Janech M."/>
            <person name="Kroth P."/>
            <person name="Leese F."/>
            <person name="Lindquist E."/>
            <person name="Lyon B.R."/>
            <person name="Martin J."/>
            <person name="Mayer C."/>
            <person name="Parker M."/>
            <person name="Quesneville H."/>
            <person name="Raymond J."/>
            <person name="Uhlig C."/>
            <person name="Valentin K.U."/>
            <person name="Worden A.Z."/>
            <person name="Armbrust E.V."/>
            <person name="Bowler C."/>
            <person name="Green B."/>
            <person name="Moulton V."/>
            <person name="Van Oosterhout C."/>
            <person name="Grigoriev I."/>
        </authorList>
    </citation>
    <scope>NUCLEOTIDE SEQUENCE [LARGE SCALE GENOMIC DNA]</scope>
    <source>
        <strain evidence="4 5">CCMP1102</strain>
    </source>
</reference>
<name>A0A1E7F6E5_9STRA</name>
<feature type="compositionally biased region" description="Low complexity" evidence="2">
    <location>
        <begin position="290"/>
        <end position="310"/>
    </location>
</feature>
<proteinExistence type="predicted"/>
<feature type="compositionally biased region" description="Basic and acidic residues" evidence="2">
    <location>
        <begin position="115"/>
        <end position="128"/>
    </location>
</feature>
<feature type="chain" id="PRO_5009192718" evidence="3">
    <location>
        <begin position="21"/>
        <end position="359"/>
    </location>
</feature>
<feature type="compositionally biased region" description="Basic and acidic residues" evidence="2">
    <location>
        <begin position="312"/>
        <end position="321"/>
    </location>
</feature>
<keyword evidence="5" id="KW-1185">Reference proteome</keyword>
<dbReference type="Proteomes" id="UP000095751">
    <property type="component" value="Unassembled WGS sequence"/>
</dbReference>
<feature type="region of interest" description="Disordered" evidence="2">
    <location>
        <begin position="287"/>
        <end position="341"/>
    </location>
</feature>
<feature type="signal peptide" evidence="3">
    <location>
        <begin position="1"/>
        <end position="20"/>
    </location>
</feature>
<protein>
    <submittedName>
        <fullName evidence="4">Uncharacterized protein</fullName>
    </submittedName>
</protein>
<feature type="region of interest" description="Disordered" evidence="2">
    <location>
        <begin position="112"/>
        <end position="147"/>
    </location>
</feature>
<sequence length="359" mass="42118">MLIRSSFGFLALSIISSSEGFSTSNLKPFRQIKEKNCSSRCLREPLIILRAAAEATIDTTATVSASSEITEKPRSYDFISVEEAEDSLRQERARYEGERSELKQLIEIQNQQLRRSAEGRRDKVKDNSIGRNHPGRNHPRAEKPSSARIVVQNSAAGAFNYAQKNRKKRTGNINNGSKKKVNNDIILRMEQLEARLRDALIDNDELTRRLHEQHRQYNAERAELEDQLREEQDRLDSTREELYMERSYFETSRRMLEGLLEVETHKVQVLEQELEQEFLMQITREEDMSQQKQSLEQQHQRQQQAQVQQEQDSERRRRQEQEQYEYNNSNHNGNGSNRQQQQDDCFTININDVECPLYP</sequence>
<feature type="coiled-coil region" evidence="1">
    <location>
        <begin position="81"/>
        <end position="112"/>
    </location>
</feature>
<accession>A0A1E7F6E5</accession>
<evidence type="ECO:0000256" key="2">
    <source>
        <dbReference type="SAM" id="MobiDB-lite"/>
    </source>
</evidence>
<keyword evidence="1" id="KW-0175">Coiled coil</keyword>
<feature type="coiled-coil region" evidence="1">
    <location>
        <begin position="182"/>
        <end position="241"/>
    </location>
</feature>
<dbReference type="KEGG" id="fcy:FRACYDRAFT_242042"/>
<feature type="compositionally biased region" description="Low complexity" evidence="2">
    <location>
        <begin position="327"/>
        <end position="341"/>
    </location>
</feature>
<dbReference type="InParanoid" id="A0A1E7F6E5"/>
<dbReference type="OrthoDB" id="10676401at2759"/>
<dbReference type="EMBL" id="KV784361">
    <property type="protein sequence ID" value="OEU13699.1"/>
    <property type="molecule type" value="Genomic_DNA"/>
</dbReference>
<evidence type="ECO:0000313" key="5">
    <source>
        <dbReference type="Proteomes" id="UP000095751"/>
    </source>
</evidence>
<organism evidence="4 5">
    <name type="scientific">Fragilariopsis cylindrus CCMP1102</name>
    <dbReference type="NCBI Taxonomy" id="635003"/>
    <lineage>
        <taxon>Eukaryota</taxon>
        <taxon>Sar</taxon>
        <taxon>Stramenopiles</taxon>
        <taxon>Ochrophyta</taxon>
        <taxon>Bacillariophyta</taxon>
        <taxon>Bacillariophyceae</taxon>
        <taxon>Bacillariophycidae</taxon>
        <taxon>Bacillariales</taxon>
        <taxon>Bacillariaceae</taxon>
        <taxon>Fragilariopsis</taxon>
    </lineage>
</organism>
<evidence type="ECO:0000313" key="4">
    <source>
        <dbReference type="EMBL" id="OEU13699.1"/>
    </source>
</evidence>
<keyword evidence="3" id="KW-0732">Signal</keyword>
<evidence type="ECO:0000256" key="1">
    <source>
        <dbReference type="SAM" id="Coils"/>
    </source>
</evidence>
<evidence type="ECO:0000256" key="3">
    <source>
        <dbReference type="SAM" id="SignalP"/>
    </source>
</evidence>